<dbReference type="OrthoDB" id="8595007at2"/>
<evidence type="ECO:0000313" key="2">
    <source>
        <dbReference type="EMBL" id="AWI25518.1"/>
    </source>
</evidence>
<sequence length="636" mass="72570">MKVYFPCAVFLLVSWVSYCQKENFAVSLIAEELKENANAVVRLSKTDIAINSQRSMILTEKRAVTVWNEYGLDDINATAYYDSKRKINKIQATVYDASGKEIKSYKRKDFKDFSAADGFSVFQDNRLLHLDYTPVQYPFTFVFESEVETSNTALVPSWAPLEGYYISTEKSVINVTYPEPLGFKYKEDHFSTQYDLQRTEKPGSISYTAQNLRALKGEESSPKLTDIVPVVYMKVEKFNLEGVDGAAKTWEEYGKWYYDSLLTGTDELPEESRAKIKQLVGNEKDPLEIARIVYEYVQGKTRYVSIQVGIGGYKPMLAKDVDKLGYGDCKALSNYTRSLLKAVNVPAYDVLIYGDRNVRGFQPDFPALQGNHMILCIPDGDKFIWLECTSQTTPFGYQGTFTDGREALVVTPEGGRIVRTPDTPARDNSQISKGSYSVSAEGNLSGMLHISSKGTQYDSVYQHEALSAEEKDKFYKEYFLTLNNLKLEKVSYKNDRKAIDFVQDLQLSAKGFTSVTGNKMIFAANVFNTNPNTPKRYRNRENPFQITRGYYDYDEITITLPEGFDIEFLPQDFELKSKYGEYQTTLKKNTDGTLTYTRSVLINKGHYDKAEYEPYRLFREQIAKNDNAKIVLTKKL</sequence>
<dbReference type="Gene3D" id="2.60.40.3140">
    <property type="match status" value="1"/>
</dbReference>
<dbReference type="Proteomes" id="UP000244937">
    <property type="component" value="Chromosome"/>
</dbReference>
<dbReference type="EMBL" id="CP029187">
    <property type="protein sequence ID" value="AWI25518.1"/>
    <property type="molecule type" value="Genomic_DNA"/>
</dbReference>
<evidence type="ECO:0000259" key="1">
    <source>
        <dbReference type="Pfam" id="PF12969"/>
    </source>
</evidence>
<organism evidence="2 3">
    <name type="scientific">Flavobacterium pallidum</name>
    <dbReference type="NCBI Taxonomy" id="2172098"/>
    <lineage>
        <taxon>Bacteria</taxon>
        <taxon>Pseudomonadati</taxon>
        <taxon>Bacteroidota</taxon>
        <taxon>Flavobacteriia</taxon>
        <taxon>Flavobacteriales</taxon>
        <taxon>Flavobacteriaceae</taxon>
        <taxon>Flavobacterium</taxon>
    </lineage>
</organism>
<dbReference type="InterPro" id="IPR038765">
    <property type="entry name" value="Papain-like_cys_pep_sf"/>
</dbReference>
<dbReference type="InterPro" id="IPR024618">
    <property type="entry name" value="DUF3857"/>
</dbReference>
<reference evidence="2 3" key="1">
    <citation type="submission" date="2018-05" db="EMBL/GenBank/DDBJ databases">
        <title>Genome sequencing of Flavobacterium sp. HYN0049.</title>
        <authorList>
            <person name="Yi H."/>
            <person name="Baek C."/>
        </authorList>
    </citation>
    <scope>NUCLEOTIDE SEQUENCE [LARGE SCALE GENOMIC DNA]</scope>
    <source>
        <strain evidence="2 3">HYN0049</strain>
    </source>
</reference>
<accession>A0A2S1SGH9</accession>
<dbReference type="KEGG" id="fpal:HYN49_06190"/>
<evidence type="ECO:0000313" key="3">
    <source>
        <dbReference type="Proteomes" id="UP000244937"/>
    </source>
</evidence>
<dbReference type="Gene3D" id="3.10.620.30">
    <property type="match status" value="1"/>
</dbReference>
<protein>
    <submittedName>
        <fullName evidence="2">DUF3857 domain-containing protein</fullName>
    </submittedName>
</protein>
<name>A0A2S1SGH9_9FLAO</name>
<dbReference type="Gene3D" id="2.60.120.1130">
    <property type="match status" value="1"/>
</dbReference>
<gene>
    <name evidence="2" type="ORF">HYN49_06190</name>
</gene>
<dbReference type="Pfam" id="PF12969">
    <property type="entry name" value="DUF3857"/>
    <property type="match status" value="1"/>
</dbReference>
<keyword evidence="3" id="KW-1185">Reference proteome</keyword>
<dbReference type="SUPFAM" id="SSF54001">
    <property type="entry name" value="Cysteine proteinases"/>
    <property type="match status" value="1"/>
</dbReference>
<feature type="domain" description="DUF3857" evidence="1">
    <location>
        <begin position="58"/>
        <end position="212"/>
    </location>
</feature>
<dbReference type="AlphaFoldDB" id="A0A2S1SGH9"/>
<proteinExistence type="predicted"/>
<dbReference type="RefSeq" id="WP_108903307.1">
    <property type="nucleotide sequence ID" value="NZ_CP029187.1"/>
</dbReference>